<organism evidence="1 2">
    <name type="scientific">Trichonephila clavata</name>
    <name type="common">Joro spider</name>
    <name type="synonym">Nephila clavata</name>
    <dbReference type="NCBI Taxonomy" id="2740835"/>
    <lineage>
        <taxon>Eukaryota</taxon>
        <taxon>Metazoa</taxon>
        <taxon>Ecdysozoa</taxon>
        <taxon>Arthropoda</taxon>
        <taxon>Chelicerata</taxon>
        <taxon>Arachnida</taxon>
        <taxon>Araneae</taxon>
        <taxon>Araneomorphae</taxon>
        <taxon>Entelegynae</taxon>
        <taxon>Araneoidea</taxon>
        <taxon>Nephilidae</taxon>
        <taxon>Trichonephila</taxon>
    </lineage>
</organism>
<sequence length="82" mass="9621">MPSLNDTLEVGPNFLPETVGCLLRFRMHEFAITGDGEQAFLQLSLLKKDRDATRFFWYKLLQNKTFTNEITTYRFTRLPFGL</sequence>
<dbReference type="OrthoDB" id="6431949at2759"/>
<gene>
    <name evidence="1" type="primary">X975_21762</name>
    <name evidence="1" type="ORF">TNCT_376431</name>
</gene>
<dbReference type="Proteomes" id="UP000887116">
    <property type="component" value="Unassembled WGS sequence"/>
</dbReference>
<evidence type="ECO:0000313" key="2">
    <source>
        <dbReference type="Proteomes" id="UP000887116"/>
    </source>
</evidence>
<dbReference type="AlphaFoldDB" id="A0A8X6HUI7"/>
<reference evidence="1" key="1">
    <citation type="submission" date="2020-07" db="EMBL/GenBank/DDBJ databases">
        <title>Multicomponent nature underlies the extraordinary mechanical properties of spider dragline silk.</title>
        <authorList>
            <person name="Kono N."/>
            <person name="Nakamura H."/>
            <person name="Mori M."/>
            <person name="Yoshida Y."/>
            <person name="Ohtoshi R."/>
            <person name="Malay A.D."/>
            <person name="Moran D.A.P."/>
            <person name="Tomita M."/>
            <person name="Numata K."/>
            <person name="Arakawa K."/>
        </authorList>
    </citation>
    <scope>NUCLEOTIDE SEQUENCE</scope>
</reference>
<keyword evidence="2" id="KW-1185">Reference proteome</keyword>
<accession>A0A8X6HUI7</accession>
<dbReference type="PANTHER" id="PTHR47331:SF5">
    <property type="entry name" value="RIBONUCLEASE H"/>
    <property type="match status" value="1"/>
</dbReference>
<comment type="caution">
    <text evidence="1">The sequence shown here is derived from an EMBL/GenBank/DDBJ whole genome shotgun (WGS) entry which is preliminary data.</text>
</comment>
<evidence type="ECO:0000313" key="1">
    <source>
        <dbReference type="EMBL" id="GFR30164.1"/>
    </source>
</evidence>
<dbReference type="SUPFAM" id="SSF56672">
    <property type="entry name" value="DNA/RNA polymerases"/>
    <property type="match status" value="1"/>
</dbReference>
<name>A0A8X6HUI7_TRICU</name>
<dbReference type="EMBL" id="BMAO01039255">
    <property type="protein sequence ID" value="GFR30164.1"/>
    <property type="molecule type" value="Genomic_DNA"/>
</dbReference>
<proteinExistence type="predicted"/>
<dbReference type="GO" id="GO:0071897">
    <property type="term" value="P:DNA biosynthetic process"/>
    <property type="evidence" value="ECO:0007669"/>
    <property type="project" value="UniProtKB-ARBA"/>
</dbReference>
<dbReference type="InterPro" id="IPR043502">
    <property type="entry name" value="DNA/RNA_pol_sf"/>
</dbReference>
<protein>
    <submittedName>
        <fullName evidence="1">Integrase catalytic domain-containing protein</fullName>
    </submittedName>
</protein>
<dbReference type="PANTHER" id="PTHR47331">
    <property type="entry name" value="PHD-TYPE DOMAIN-CONTAINING PROTEIN"/>
    <property type="match status" value="1"/>
</dbReference>